<dbReference type="Gene3D" id="3.40.50.1820">
    <property type="entry name" value="alpha/beta hydrolase"/>
    <property type="match status" value="1"/>
</dbReference>
<dbReference type="InterPro" id="IPR017395">
    <property type="entry name" value="Chlorophyllase-like"/>
</dbReference>
<proteinExistence type="predicted"/>
<keyword evidence="1" id="KW-0812">Transmembrane</keyword>
<dbReference type="PANTHER" id="PTHR33428:SF2">
    <property type="entry name" value="CHLOROPHYLLASE-2"/>
    <property type="match status" value="1"/>
</dbReference>
<feature type="transmembrane region" description="Helical" evidence="1">
    <location>
        <begin position="79"/>
        <end position="97"/>
    </location>
</feature>
<dbReference type="InterPro" id="IPR029058">
    <property type="entry name" value="AB_hydrolase_fold"/>
</dbReference>
<keyword evidence="1" id="KW-0472">Membrane</keyword>
<protein>
    <recommendedName>
        <fullName evidence="4">Chlorophyllase</fullName>
    </recommendedName>
</protein>
<organism evidence="2 3">
    <name type="scientific">Pendulispora brunnea</name>
    <dbReference type="NCBI Taxonomy" id="2905690"/>
    <lineage>
        <taxon>Bacteria</taxon>
        <taxon>Pseudomonadati</taxon>
        <taxon>Myxococcota</taxon>
        <taxon>Myxococcia</taxon>
        <taxon>Myxococcales</taxon>
        <taxon>Sorangiineae</taxon>
        <taxon>Pendulisporaceae</taxon>
        <taxon>Pendulispora</taxon>
    </lineage>
</organism>
<sequence>MLARKLALAPATWKGATWGALLAVFALWLVEAVPMLATGAGNAMVWLVLAIVTLALVLAGFIASLLLRWLGALPPRHRWIVGTAIALVVALTFWSGATTLALVLLASAAIILGSVAGGAFASWRRRRRRVALAVFAAAALVLFFGARWLLVDGNDAYVPSPEWADNALPLDAPDPSRPGHFAVKTLAYGSGSDRRRPEFGPQVAEAFRTESVDGSKLIEQWSGAAGWARTRYWGFDAKHMPLQARVWYPDAPGPFPLVLVVHGNHDMEDYSDPGYAYLGQLMASRGFIVASVDENFLNSAAASNLLGVPEIFLKKETDARAWLLLEHLRVWKAWNAREGHPFFGRVDMHQIALIGHSRGGEAVSVAAAFNRLPYDPDDASIRFGYDFDIRTVIAIAPVDGQYEPAGRKTEPRNVNYFVLQGTEDGDMLSFHGSRQLERIKFTDHGDWCKTSLYIRGANHGQFNTVWGRYDLSGFGGRLLNLRGIMPPDAQRQVAKTTISAFLEATLHGRTEYLALFRDTRTGRNWLPPTDYRNKFEDSTYRFLATYEEDIDLTTTTAAGGLARGENLDAWGEQWLKLTWGDLDTSAVVLGWNAKKDSPSYTLTVPGAAAAKAGDVLVFAMGNMGETPVAFTVELVARGGEVQRTSLRLGPQIATNVYKASFAARVPKSELVFQSFEVPVTGGELEAVRFVFDPVAAGTVALDDVGLRTPRQTAR</sequence>
<evidence type="ECO:0008006" key="4">
    <source>
        <dbReference type="Google" id="ProtNLM"/>
    </source>
</evidence>
<gene>
    <name evidence="2" type="ORF">LZC95_29720</name>
</gene>
<reference evidence="2 3" key="1">
    <citation type="submission" date="2021-12" db="EMBL/GenBank/DDBJ databases">
        <title>Discovery of the Pendulisporaceae a myxobacterial family with distinct sporulation behavior and unique specialized metabolism.</title>
        <authorList>
            <person name="Garcia R."/>
            <person name="Popoff A."/>
            <person name="Bader C.D."/>
            <person name="Loehr J."/>
            <person name="Walesch S."/>
            <person name="Walt C."/>
            <person name="Boldt J."/>
            <person name="Bunk B."/>
            <person name="Haeckl F.J.F.P.J."/>
            <person name="Gunesch A.P."/>
            <person name="Birkelbach J."/>
            <person name="Nuebel U."/>
            <person name="Pietschmann T."/>
            <person name="Bach T."/>
            <person name="Mueller R."/>
        </authorList>
    </citation>
    <scope>NUCLEOTIDE SEQUENCE [LARGE SCALE GENOMIC DNA]</scope>
    <source>
        <strain evidence="2 3">MSr12523</strain>
    </source>
</reference>
<feature type="transmembrane region" description="Helical" evidence="1">
    <location>
        <begin position="130"/>
        <end position="150"/>
    </location>
</feature>
<keyword evidence="3" id="KW-1185">Reference proteome</keyword>
<dbReference type="PANTHER" id="PTHR33428">
    <property type="entry name" value="CHLOROPHYLLASE-2, CHLOROPLASTIC"/>
    <property type="match status" value="1"/>
</dbReference>
<feature type="transmembrane region" description="Helical" evidence="1">
    <location>
        <begin position="42"/>
        <end position="67"/>
    </location>
</feature>
<dbReference type="Proteomes" id="UP001379533">
    <property type="component" value="Chromosome"/>
</dbReference>
<evidence type="ECO:0000256" key="1">
    <source>
        <dbReference type="SAM" id="Phobius"/>
    </source>
</evidence>
<dbReference type="SUPFAM" id="SSF53474">
    <property type="entry name" value="alpha/beta-Hydrolases"/>
    <property type="match status" value="1"/>
</dbReference>
<feature type="transmembrane region" description="Helical" evidence="1">
    <location>
        <begin position="103"/>
        <end position="123"/>
    </location>
</feature>
<dbReference type="RefSeq" id="WP_394841236.1">
    <property type="nucleotide sequence ID" value="NZ_CP089982.1"/>
</dbReference>
<keyword evidence="1" id="KW-1133">Transmembrane helix</keyword>
<accession>A0ABZ2JXV9</accession>
<evidence type="ECO:0000313" key="2">
    <source>
        <dbReference type="EMBL" id="WXA90619.1"/>
    </source>
</evidence>
<name>A0ABZ2JXV9_9BACT</name>
<dbReference type="EMBL" id="CP089982">
    <property type="protein sequence ID" value="WXA90619.1"/>
    <property type="molecule type" value="Genomic_DNA"/>
</dbReference>
<dbReference type="Pfam" id="PF07224">
    <property type="entry name" value="Chlorophyllase"/>
    <property type="match status" value="1"/>
</dbReference>
<evidence type="ECO:0000313" key="3">
    <source>
        <dbReference type="Proteomes" id="UP001379533"/>
    </source>
</evidence>